<feature type="transmembrane region" description="Helical" evidence="1">
    <location>
        <begin position="65"/>
        <end position="91"/>
    </location>
</feature>
<feature type="transmembrane region" description="Helical" evidence="1">
    <location>
        <begin position="33"/>
        <end position="53"/>
    </location>
</feature>
<dbReference type="AlphaFoldDB" id="A0AAU7QL03"/>
<reference evidence="2" key="1">
    <citation type="submission" date="2024-06" db="EMBL/GenBank/DDBJ databases">
        <authorList>
            <person name="Sun Y."/>
        </authorList>
    </citation>
    <scope>NUCLEOTIDE SEQUENCE</scope>
    <source>
        <strain evidence="2">IGA1.0</strain>
    </source>
</reference>
<proteinExistence type="predicted"/>
<name>A0AAU7QL03_9GAMM</name>
<dbReference type="EMBL" id="CP157948">
    <property type="protein sequence ID" value="XBS90166.1"/>
    <property type="molecule type" value="Genomic_DNA"/>
</dbReference>
<keyword evidence="1" id="KW-1133">Transmembrane helix</keyword>
<organism evidence="2">
    <name type="scientific">Rhodanobacter sp. IGA1.0</name>
    <dbReference type="NCBI Taxonomy" id="3158582"/>
    <lineage>
        <taxon>Bacteria</taxon>
        <taxon>Pseudomonadati</taxon>
        <taxon>Pseudomonadota</taxon>
        <taxon>Gammaproteobacteria</taxon>
        <taxon>Lysobacterales</taxon>
        <taxon>Rhodanobacteraceae</taxon>
        <taxon>Rhodanobacter</taxon>
    </lineage>
</organism>
<gene>
    <name evidence="2" type="ORF">ABNK63_00555</name>
</gene>
<keyword evidence="1" id="KW-0812">Transmembrane</keyword>
<evidence type="ECO:0000256" key="1">
    <source>
        <dbReference type="SAM" id="Phobius"/>
    </source>
</evidence>
<keyword evidence="1" id="KW-0472">Membrane</keyword>
<sequence>MNARSWVTVATFAVSLTVVAIILIIAPGQHWSADSVTSLVLLYAGFVQLVLVRHSTVTRGDSGPAIASLGTSVLLTFALLTITGFALFVGLNGHNRMCWALNIFAVGVFILGFSLMKATSAIVGTSVASPASSQPSHWTQLLESMKPLVKKDDMRAQLARLSESVRYAASNPRGLVVPENETINVSLSRLASAIASDDREKTHAEAIHLETTLMQREAALKALRTHA</sequence>
<feature type="transmembrane region" description="Helical" evidence="1">
    <location>
        <begin position="98"/>
        <end position="116"/>
    </location>
</feature>
<feature type="transmembrane region" description="Helical" evidence="1">
    <location>
        <begin position="6"/>
        <end position="26"/>
    </location>
</feature>
<dbReference type="RefSeq" id="WP_350016371.1">
    <property type="nucleotide sequence ID" value="NZ_CP157948.1"/>
</dbReference>
<evidence type="ECO:0000313" key="2">
    <source>
        <dbReference type="EMBL" id="XBS90166.1"/>
    </source>
</evidence>
<protein>
    <submittedName>
        <fullName evidence="2">Uncharacterized protein</fullName>
    </submittedName>
</protein>
<accession>A0AAU7QL03</accession>